<evidence type="ECO:0000259" key="1">
    <source>
        <dbReference type="Pfam" id="PF02214"/>
    </source>
</evidence>
<keyword evidence="3" id="KW-1185">Reference proteome</keyword>
<dbReference type="SUPFAM" id="SSF54695">
    <property type="entry name" value="POZ domain"/>
    <property type="match status" value="1"/>
</dbReference>
<accession>A0A9N9DDG9</accession>
<feature type="domain" description="Potassium channel tetramerisation-type BTB" evidence="1">
    <location>
        <begin position="12"/>
        <end position="83"/>
    </location>
</feature>
<evidence type="ECO:0000313" key="3">
    <source>
        <dbReference type="Proteomes" id="UP000789739"/>
    </source>
</evidence>
<dbReference type="AlphaFoldDB" id="A0A9N9DDG9"/>
<sequence>MTQQPSIVSDRVTFNVCGTRFEIPRSLVLRYPKSKLAALAESDNEIILDHNPLAFSCILDYLRYGKLYVPNNVAKEVVELQIKGFEIPYRDVIENNEMEAELPSYEAALSAFPSAYTEERTLLRNTVYANAYRRLNTLIQDIVLPYLKRHAKRGHHSVTLYLIPETLRPSTISSELSTDSAHEWISLPVAMITNLDSDEINDKANADLPDLIFLLQGNTLGILQEMLLSRSGVREVKVKREEISYRTENEFGLIFSKSLEIVEILVGIV</sequence>
<dbReference type="Pfam" id="PF02214">
    <property type="entry name" value="BTB_2"/>
    <property type="match status" value="1"/>
</dbReference>
<dbReference type="GO" id="GO:0051260">
    <property type="term" value="P:protein homooligomerization"/>
    <property type="evidence" value="ECO:0007669"/>
    <property type="project" value="InterPro"/>
</dbReference>
<dbReference type="EMBL" id="CAJVPI010001967">
    <property type="protein sequence ID" value="CAG8632262.1"/>
    <property type="molecule type" value="Genomic_DNA"/>
</dbReference>
<reference evidence="2" key="1">
    <citation type="submission" date="2021-06" db="EMBL/GenBank/DDBJ databases">
        <authorList>
            <person name="Kallberg Y."/>
            <person name="Tangrot J."/>
            <person name="Rosling A."/>
        </authorList>
    </citation>
    <scope>NUCLEOTIDE SEQUENCE</scope>
    <source>
        <strain evidence="2">BR232B</strain>
    </source>
</reference>
<name>A0A9N9DDG9_9GLOM</name>
<dbReference type="InterPro" id="IPR003131">
    <property type="entry name" value="T1-type_BTB"/>
</dbReference>
<dbReference type="OrthoDB" id="2333377at2759"/>
<dbReference type="Proteomes" id="UP000789739">
    <property type="component" value="Unassembled WGS sequence"/>
</dbReference>
<proteinExistence type="predicted"/>
<protein>
    <submittedName>
        <fullName evidence="2">1707_t:CDS:1</fullName>
    </submittedName>
</protein>
<dbReference type="InterPro" id="IPR011333">
    <property type="entry name" value="SKP1/BTB/POZ_sf"/>
</dbReference>
<gene>
    <name evidence="2" type="ORF">PBRASI_LOCUS9319</name>
</gene>
<dbReference type="Gene3D" id="3.30.710.10">
    <property type="entry name" value="Potassium Channel Kv1.1, Chain A"/>
    <property type="match status" value="1"/>
</dbReference>
<comment type="caution">
    <text evidence="2">The sequence shown here is derived from an EMBL/GenBank/DDBJ whole genome shotgun (WGS) entry which is preliminary data.</text>
</comment>
<evidence type="ECO:0000313" key="2">
    <source>
        <dbReference type="EMBL" id="CAG8632262.1"/>
    </source>
</evidence>
<organism evidence="2 3">
    <name type="scientific">Paraglomus brasilianum</name>
    <dbReference type="NCBI Taxonomy" id="144538"/>
    <lineage>
        <taxon>Eukaryota</taxon>
        <taxon>Fungi</taxon>
        <taxon>Fungi incertae sedis</taxon>
        <taxon>Mucoromycota</taxon>
        <taxon>Glomeromycotina</taxon>
        <taxon>Glomeromycetes</taxon>
        <taxon>Paraglomerales</taxon>
        <taxon>Paraglomeraceae</taxon>
        <taxon>Paraglomus</taxon>
    </lineage>
</organism>